<reference evidence="2" key="1">
    <citation type="submission" date="2021-02" db="EMBL/GenBank/DDBJ databases">
        <authorList>
            <person name="Dougan E. K."/>
            <person name="Rhodes N."/>
            <person name="Thang M."/>
            <person name="Chan C."/>
        </authorList>
    </citation>
    <scope>NUCLEOTIDE SEQUENCE</scope>
</reference>
<evidence type="ECO:0000256" key="1">
    <source>
        <dbReference type="SAM" id="MobiDB-lite"/>
    </source>
</evidence>
<dbReference type="EMBL" id="CAJNIZ010019813">
    <property type="protein sequence ID" value="CAE7431560.1"/>
    <property type="molecule type" value="Genomic_DNA"/>
</dbReference>
<dbReference type="Proteomes" id="UP000649617">
    <property type="component" value="Unassembled WGS sequence"/>
</dbReference>
<feature type="non-terminal residue" evidence="2">
    <location>
        <position position="1"/>
    </location>
</feature>
<organism evidence="2 3">
    <name type="scientific">Symbiodinium pilosum</name>
    <name type="common">Dinoflagellate</name>
    <dbReference type="NCBI Taxonomy" id="2952"/>
    <lineage>
        <taxon>Eukaryota</taxon>
        <taxon>Sar</taxon>
        <taxon>Alveolata</taxon>
        <taxon>Dinophyceae</taxon>
        <taxon>Suessiales</taxon>
        <taxon>Symbiodiniaceae</taxon>
        <taxon>Symbiodinium</taxon>
    </lineage>
</organism>
<evidence type="ECO:0000313" key="3">
    <source>
        <dbReference type="Proteomes" id="UP000649617"/>
    </source>
</evidence>
<dbReference type="OrthoDB" id="427323at2759"/>
<evidence type="ECO:0000313" key="2">
    <source>
        <dbReference type="EMBL" id="CAE7431560.1"/>
    </source>
</evidence>
<proteinExistence type="predicted"/>
<feature type="region of interest" description="Disordered" evidence="1">
    <location>
        <begin position="26"/>
        <end position="47"/>
    </location>
</feature>
<comment type="caution">
    <text evidence="2">The sequence shown here is derived from an EMBL/GenBank/DDBJ whole genome shotgun (WGS) entry which is preliminary data.</text>
</comment>
<gene>
    <name evidence="2" type="ORF">SPIL2461_LOCUS10555</name>
</gene>
<sequence length="356" mass="39449">PSGLVDMHLALQSRVEQLEHRVHGFQQGQRGDEVQPPIPPPANTGAKESDALVWQRFTDVDQAHIMAVQRLSELETRLSRMEGRRGQREGSMKAAQGNDWEAPISELQSSHASLAEEMAANVLPQVSTLRSTLTQITKYISGDVPSEDISLQSANALDWLQHRVGSLAAKGQGLTLEARLQLLEQATGSTEIFQKVQNLEQILGKLDVDAVNEVPPQLIIVKEDQEVFKQDLRREVQELKVLVGCMEACVPKETRKAIQLFKRGAGVSDEEFITAGGLKLYADVEALREELQTRLADVETNTAQQHESLSSMVQELDTKQEKLQMVFRKRFTSDDVSGVDSFVAPQGWTHPAGQAT</sequence>
<protein>
    <submittedName>
        <fullName evidence="2">Uncharacterized protein</fullName>
    </submittedName>
</protein>
<accession>A0A812RC49</accession>
<keyword evidence="3" id="KW-1185">Reference proteome</keyword>
<dbReference type="AlphaFoldDB" id="A0A812RC49"/>
<name>A0A812RC49_SYMPI</name>